<evidence type="ECO:0000259" key="4">
    <source>
        <dbReference type="PROSITE" id="PS50234"/>
    </source>
</evidence>
<dbReference type="FunFam" id="3.40.50.410:FF:000028">
    <property type="entry name" value="Midasin"/>
    <property type="match status" value="1"/>
</dbReference>
<dbReference type="GO" id="GO:0005524">
    <property type="term" value="F:ATP binding"/>
    <property type="evidence" value="ECO:0007669"/>
    <property type="project" value="UniProtKB-KW"/>
</dbReference>
<feature type="compositionally biased region" description="Basic and acidic residues" evidence="3">
    <location>
        <begin position="2041"/>
        <end position="2074"/>
    </location>
</feature>
<feature type="compositionally biased region" description="Basic and acidic residues" evidence="3">
    <location>
        <begin position="2220"/>
        <end position="2249"/>
    </location>
</feature>
<feature type="compositionally biased region" description="Basic and acidic residues" evidence="3">
    <location>
        <begin position="2268"/>
        <end position="2282"/>
    </location>
</feature>
<dbReference type="GO" id="GO:0005634">
    <property type="term" value="C:nucleus"/>
    <property type="evidence" value="ECO:0007669"/>
    <property type="project" value="TreeGrafter"/>
</dbReference>
<feature type="compositionally biased region" description="Acidic residues" evidence="3">
    <location>
        <begin position="1920"/>
        <end position="1929"/>
    </location>
</feature>
<feature type="domain" description="VWFA" evidence="4">
    <location>
        <begin position="2499"/>
        <end position="2700"/>
    </location>
</feature>
<keyword evidence="6" id="KW-1185">Reference proteome</keyword>
<dbReference type="EMBL" id="VSWD01000007">
    <property type="protein sequence ID" value="KAK3098216.1"/>
    <property type="molecule type" value="Genomic_DNA"/>
</dbReference>
<reference evidence="5" key="1">
    <citation type="submission" date="2019-08" db="EMBL/GenBank/DDBJ databases">
        <title>The improved chromosome-level genome for the pearl oyster Pinctada fucata martensii using PacBio sequencing and Hi-C.</title>
        <authorList>
            <person name="Zheng Z."/>
        </authorList>
    </citation>
    <scope>NUCLEOTIDE SEQUENCE</scope>
    <source>
        <strain evidence="5">ZZ-2019</strain>
        <tissue evidence="5">Adductor muscle</tissue>
    </source>
</reference>
<dbReference type="InterPro" id="IPR002035">
    <property type="entry name" value="VWF_A"/>
</dbReference>
<protein>
    <recommendedName>
        <fullName evidence="4">VWFA domain-containing protein</fullName>
    </recommendedName>
</protein>
<feature type="compositionally biased region" description="Acidic residues" evidence="3">
    <location>
        <begin position="2100"/>
        <end position="2118"/>
    </location>
</feature>
<dbReference type="Gene3D" id="3.40.50.410">
    <property type="entry name" value="von Willebrand factor, type A domain"/>
    <property type="match status" value="1"/>
</dbReference>
<dbReference type="GO" id="GO:0030687">
    <property type="term" value="C:preribosome, large subunit precursor"/>
    <property type="evidence" value="ECO:0007669"/>
    <property type="project" value="TreeGrafter"/>
</dbReference>
<name>A0AA88Y5S9_PINIB</name>
<evidence type="ECO:0000256" key="2">
    <source>
        <dbReference type="ARBA" id="ARBA00022840"/>
    </source>
</evidence>
<accession>A0AA88Y5S9</accession>
<feature type="region of interest" description="Disordered" evidence="3">
    <location>
        <begin position="1889"/>
        <end position="2358"/>
    </location>
</feature>
<dbReference type="InterPro" id="IPR036465">
    <property type="entry name" value="vWFA_dom_sf"/>
</dbReference>
<feature type="compositionally biased region" description="Polar residues" evidence="3">
    <location>
        <begin position="2120"/>
        <end position="2129"/>
    </location>
</feature>
<feature type="compositionally biased region" description="Acidic residues" evidence="3">
    <location>
        <begin position="1889"/>
        <end position="1905"/>
    </location>
</feature>
<dbReference type="SUPFAM" id="SSF53300">
    <property type="entry name" value="vWA-like"/>
    <property type="match status" value="1"/>
</dbReference>
<proteinExistence type="predicted"/>
<gene>
    <name evidence="5" type="ORF">FSP39_017284</name>
</gene>
<dbReference type="Proteomes" id="UP001186944">
    <property type="component" value="Unassembled WGS sequence"/>
</dbReference>
<sequence>MLVTQLCEKGLFCHQIAREIWEGHCGTIPSSEHTDLTRMLVNSLNCADVCSNPGLAHIVLCGEPLRHILQQYKDILASNSRFPPALVSLVNHIHCSLGINTQHSKTFLTFWKSNGHPYVYETKEEAEREITLLNLCQSYDMHHEVAEMLMQAKAKFWLAEGNHVTQILTKCAHMVKGKNDGVIDEFAHLICTVQTVLQKYGLIQNTETRIYSQTDRQDGEPVGALTQSLWSHATSQPCQMVALWPLFEHSKLMAVQDCVSVWMGSDDRLHDGTLDSLYSYSLLFTPSQAAEPIQYYKSALAKLREEKIEALQSLLNDMYAQSWRSTVGNHVNRWLSWKPDIDTPEFIVNDVDFGPGFPHKATLSRLYFNYLCGHQDSQSHLYELQPLQVPLGEYKRQSQKLSYIRSHLWAHSALYGSQSANPRMKERAHLIECFLHFLLSLKPIVPSTDYDVYSEKLSLLHHHLHTNSVDEACTALGRIKEKLCHIEWVELQTVIQQCFVTLVKVLTKCQSNRGDHNVYDEEKTEIGEGSVESRRTSLTVIGEAWVYLGMAKTILLTPCVPVDPVERTTIKITHCKQELSDIDCELSVRNDYHRMMTGENLTCMSHDLLHPHVTYLMQRKLRLHQKLADLQCQQAYRPDILQFHRLAADIRSYMTSIGSPQSVQELLCKLSKTSESGGGSNTVSQERMWQKSQAAFIRGLERNYPHYKDLTVPFCVAVQQMRRGMRLVAMVTEEKEEEQRRIALHTNHTDENLHSLILMLARFPTITMETSCSLDLVNTLTSPSIHSMLKAVCKADGSDDTLDSALLARLNYSTLQQTYNSVLLRKELTPEGLSSLNKVIHQFMLAWQHQEELKQRKEAENSLYKYKTKIHGDERDYDEIEEAEFLQNFPSYQKDFQDVIVSQSLDDNTMEDSEVVDMSSLEEESSSVLNEQDITFLCHVHHTVFTQMTSADWLRQELSSKVKVNDVISPVLTNYRIAAVLFNKSLSNDVDQYLCGSHLLAVNELQSGISHHKESKDNSSRIYDIYHDPNIQEVLRCPPVLERLVTRVTELQMEWPDHPVLKQIIEIVKRILSFPLTAPVIKYLTGMELLVEKAQEWESNAAKHVSLMKELGDISLVIMEWRKLELSCWSQCLDVVQSKQSQNACKWWFFLLQLIQSESTEQDDIEVMKTLKEFMEQSTLGEYEARLGMLRAFHCHMINMELDSSKEYMKKFLWNLYHFYHQFLQIVQDKIKQLRAPIEKELKGFVKIARWTDMNYWALKQSTEKTHRTLHKHIKSYKSLLLEPVKGILSEVDPGLDSGSSDPGAWKESFTMTLMSSVNPTLTNMGSIPKSADPIFLALDMPLHKKLPSLIHKAVKHWTSLTTEGHMYSKLTVTLDEFTGEVIQTTVDLQSLQVTQGADREKQRSEAKHIGLKKRKALADLFKYLTQIGLSHRKGLILSSNQSADSSLLVQPVDLRAMCVSQGISEIWQSCHQYYYKCIARKARFNSVLQTPSKELGVGNIERCKGFIDHLNTLMLDQYSTIAKLSQNWKTFRSLLGDVETLQTSYHHPDQDKLQDWTVQVKNMLISVIEGVHQFEALLQCCPQPVNEEPHPSPYPRGSLCQMAVVRQGDELWTSCIQLVQEISTESEKLYDEVLIVSKHSLYTWEDLSMLSEVLQKTEMFIPKLSHLESVFMTPGEATPSSFTDTLTVLRTSILGVSERFREWNKECMRRRDTLDNSLTRGTCQDCSPSPVVHEFAGHVEELIASLLLVIQSLKKSNETGREETGIENGDTHEEEDSLMDGLFVKKLDGTLQEDFENLQCTKIMSKLGDLTNRLRGMWTEDYPSPRDTGPSSRLLLQCLPLLQQYRHFLEYYLLQLLASHRACSKLLSVLLGIFTELAAKGFCTPAEFEDEVSGEGATEFEDIEGGGMGEGEGAKDVSDQIENEDQLDEAQKPGEKKEEDTSNQPDIRSEDNAIEMSEDFEGKMQDLEEADLEERSDDGREEEEEIDKQMGEVDDNDADKLDEQMWGGDNEEDEQEDKPEKEEFGPGAEQEQTSELVANEDNKDQIEGKDGEKKQEQEEKEEENGRTNDKEIFDESEYDDDKVDPTSHQQPDQQTDAMELPDDLDLDEEEAEKDEEAQGQGNSLLSFSSDEKEDMDQKGEENDVNGTEDNSNKDEQNNEDELSPEKEEGVNDNSKEGEEAADEAQAAQHSGKTTHDAQNVEQSDQSQDQAGEGDNDQEEPLKRKPGKLDSNRSLGDPEQKYRKLKTTEESSSDQQDNSEDVAMETDTYEHIKDPSSEHDAQTVDTATADQLADQSLPQDDTEEAEHSQDVDMEQEDRETEEEIKESLPAGLRKKEPLKQGDGNHDNKDMTDNVDTDKHEVEGDVIATMSVARKPESTIHTTLENLYLDSKSEVNIEKLRAELEEQLTTFTHKDNISQEAEHSAAEAWHKYEALTSALSQELCEQLRLVLEPSQATKLRGDYRTGKRLNMRKVIPYIASQFRKDKIWLRRTKPSKRQYQVLLAIDDSSSMVDNHSKQIAYETLALLANGLALLEVGELAICSFGETVKLLHPFSEQFTSQSGARILQHFTFEQKKTKIAQLLKQTTAMMMEARSRQHGSMGNPDTSQLLLIVSDGRGLFIEGMETVKSAVRKAREANIFLVFVIIDSPHNKDSVLDIKVPVFKSATQIPEIKSYMDHFPFPFYIILRDINNLPEVMSDALRQWFELVTAGDR</sequence>
<feature type="compositionally biased region" description="Polar residues" evidence="3">
    <location>
        <begin position="2197"/>
        <end position="2210"/>
    </location>
</feature>
<dbReference type="PANTHER" id="PTHR48103">
    <property type="entry name" value="MIDASIN-RELATED"/>
    <property type="match status" value="1"/>
</dbReference>
<feature type="compositionally biased region" description="Basic and acidic residues" evidence="3">
    <location>
        <begin position="1930"/>
        <end position="1941"/>
    </location>
</feature>
<feature type="compositionally biased region" description="Acidic residues" evidence="3">
    <location>
        <begin position="2311"/>
        <end position="2324"/>
    </location>
</feature>
<keyword evidence="2" id="KW-0067">ATP-binding</keyword>
<comment type="caution">
    <text evidence="5">The sequence shown here is derived from an EMBL/GenBank/DDBJ whole genome shotgun (WGS) entry which is preliminary data.</text>
</comment>
<dbReference type="GO" id="GO:0000027">
    <property type="term" value="P:ribosomal large subunit assembly"/>
    <property type="evidence" value="ECO:0007669"/>
    <property type="project" value="TreeGrafter"/>
</dbReference>
<dbReference type="PROSITE" id="PS50234">
    <property type="entry name" value="VWFA"/>
    <property type="match status" value="1"/>
</dbReference>
<evidence type="ECO:0000313" key="6">
    <source>
        <dbReference type="Proteomes" id="UP001186944"/>
    </source>
</evidence>
<organism evidence="5 6">
    <name type="scientific">Pinctada imbricata</name>
    <name type="common">Atlantic pearl-oyster</name>
    <name type="synonym">Pinctada martensii</name>
    <dbReference type="NCBI Taxonomy" id="66713"/>
    <lineage>
        <taxon>Eukaryota</taxon>
        <taxon>Metazoa</taxon>
        <taxon>Spiralia</taxon>
        <taxon>Lophotrochozoa</taxon>
        <taxon>Mollusca</taxon>
        <taxon>Bivalvia</taxon>
        <taxon>Autobranchia</taxon>
        <taxon>Pteriomorphia</taxon>
        <taxon>Pterioida</taxon>
        <taxon>Pterioidea</taxon>
        <taxon>Pteriidae</taxon>
        <taxon>Pinctada</taxon>
    </lineage>
</organism>
<dbReference type="CDD" id="cd01460">
    <property type="entry name" value="vWA_midasin"/>
    <property type="match status" value="1"/>
</dbReference>
<feature type="compositionally biased region" description="Basic and acidic residues" evidence="3">
    <location>
        <begin position="2164"/>
        <end position="2179"/>
    </location>
</feature>
<evidence type="ECO:0000256" key="1">
    <source>
        <dbReference type="ARBA" id="ARBA00022741"/>
    </source>
</evidence>
<evidence type="ECO:0000313" key="5">
    <source>
        <dbReference type="EMBL" id="KAK3098216.1"/>
    </source>
</evidence>
<dbReference type="GO" id="GO:0000055">
    <property type="term" value="P:ribosomal large subunit export from nucleus"/>
    <property type="evidence" value="ECO:0007669"/>
    <property type="project" value="TreeGrafter"/>
</dbReference>
<evidence type="ECO:0000256" key="3">
    <source>
        <dbReference type="SAM" id="MobiDB-lite"/>
    </source>
</evidence>
<feature type="compositionally biased region" description="Basic and acidic residues" evidence="3">
    <location>
        <begin position="2333"/>
        <end position="2358"/>
    </location>
</feature>
<feature type="compositionally biased region" description="Polar residues" evidence="3">
    <location>
        <begin position="2283"/>
        <end position="2299"/>
    </location>
</feature>
<feature type="compositionally biased region" description="Polar residues" evidence="3">
    <location>
        <begin position="2087"/>
        <end position="2096"/>
    </location>
</feature>
<feature type="compositionally biased region" description="Acidic residues" evidence="3">
    <location>
        <begin position="1968"/>
        <end position="1998"/>
    </location>
</feature>
<dbReference type="PANTHER" id="PTHR48103:SF2">
    <property type="entry name" value="MIDASIN"/>
    <property type="match status" value="1"/>
</dbReference>
<keyword evidence="1" id="KW-0547">Nucleotide-binding</keyword>